<feature type="domain" description="Flagellar basal body rod protein N-terminal" evidence="9">
    <location>
        <begin position="5"/>
        <end position="35"/>
    </location>
</feature>
<keyword evidence="12" id="KW-0969">Cilium</keyword>
<evidence type="ECO:0000256" key="5">
    <source>
        <dbReference type="ARBA" id="ARBA00025933"/>
    </source>
</evidence>
<dbReference type="InterPro" id="IPR019776">
    <property type="entry name" value="Flagellar_basal_body_rod_CS"/>
</dbReference>
<dbReference type="NCBIfam" id="TIGR02488">
    <property type="entry name" value="flgG_G_neg"/>
    <property type="match status" value="1"/>
</dbReference>
<gene>
    <name evidence="12" type="primary">flgG</name>
    <name evidence="12" type="ORF">AB7A72_10875</name>
</gene>
<dbReference type="Pfam" id="PF06429">
    <property type="entry name" value="Flg_bbr_C"/>
    <property type="match status" value="1"/>
</dbReference>
<dbReference type="SUPFAM" id="SSF117143">
    <property type="entry name" value="Flagellar hook protein flgE"/>
    <property type="match status" value="1"/>
</dbReference>
<dbReference type="InterPro" id="IPR020013">
    <property type="entry name" value="Flagellar_FlgE/F/G"/>
</dbReference>
<comment type="subunit">
    <text evidence="5 8">The basal body constitutes a major portion of the flagellar organelle and consists of four rings (L,P,S, and M) mounted on a central rod. The rod consists of about 26 subunits of FlgG in the distal portion, and FlgB, FlgC and FlgF are thought to build up the proximal portion of the rod with about 6 subunits each.</text>
</comment>
<dbReference type="InterPro" id="IPR053967">
    <property type="entry name" value="LlgE_F_G-like_D1"/>
</dbReference>
<protein>
    <recommendedName>
        <fullName evidence="3 7">Flagellar basal-body rod protein FlgG</fullName>
    </recommendedName>
    <alternativeName>
        <fullName evidence="6 8">Distal rod protein</fullName>
    </alternativeName>
</protein>
<keyword evidence="12" id="KW-0966">Cell projection</keyword>
<name>A0ABV4B2F5_9BURK</name>
<evidence type="ECO:0000259" key="10">
    <source>
        <dbReference type="Pfam" id="PF06429"/>
    </source>
</evidence>
<dbReference type="PANTHER" id="PTHR30435">
    <property type="entry name" value="FLAGELLAR PROTEIN"/>
    <property type="match status" value="1"/>
</dbReference>
<accession>A0ABV4B2F5</accession>
<dbReference type="InterPro" id="IPR037925">
    <property type="entry name" value="FlgE/F/G-like"/>
</dbReference>
<comment type="caution">
    <text evidence="12">The sequence shown here is derived from an EMBL/GenBank/DDBJ whole genome shotgun (WGS) entry which is preliminary data.</text>
</comment>
<dbReference type="InterPro" id="IPR001444">
    <property type="entry name" value="Flag_bb_rod_N"/>
</dbReference>
<dbReference type="InterPro" id="IPR010930">
    <property type="entry name" value="Flg_bb/hook_C_dom"/>
</dbReference>
<dbReference type="Pfam" id="PF22692">
    <property type="entry name" value="LlgE_F_G_D1"/>
    <property type="match status" value="1"/>
</dbReference>
<feature type="domain" description="Flagellar hook protein FlgE/F/G-like D1" evidence="11">
    <location>
        <begin position="98"/>
        <end position="160"/>
    </location>
</feature>
<dbReference type="Proteomes" id="UP001562178">
    <property type="component" value="Unassembled WGS sequence"/>
</dbReference>
<evidence type="ECO:0000256" key="1">
    <source>
        <dbReference type="ARBA" id="ARBA00004117"/>
    </source>
</evidence>
<evidence type="ECO:0000256" key="7">
    <source>
        <dbReference type="NCBIfam" id="TIGR02488"/>
    </source>
</evidence>
<evidence type="ECO:0000256" key="3">
    <source>
        <dbReference type="ARBA" id="ARBA00017948"/>
    </source>
</evidence>
<dbReference type="PANTHER" id="PTHR30435:SF19">
    <property type="entry name" value="FLAGELLAR BASAL-BODY ROD PROTEIN FLGG"/>
    <property type="match status" value="1"/>
</dbReference>
<organism evidence="12 13">
    <name type="scientific">Comamonas sediminis</name>
    <dbReference type="NCBI Taxonomy" id="1783360"/>
    <lineage>
        <taxon>Bacteria</taxon>
        <taxon>Pseudomonadati</taxon>
        <taxon>Pseudomonadota</taxon>
        <taxon>Betaproteobacteria</taxon>
        <taxon>Burkholderiales</taxon>
        <taxon>Comamonadaceae</taxon>
        <taxon>Comamonas</taxon>
    </lineage>
</organism>
<evidence type="ECO:0000313" key="12">
    <source>
        <dbReference type="EMBL" id="MEY2251508.1"/>
    </source>
</evidence>
<comment type="subcellular location">
    <subcellularLocation>
        <location evidence="1 8">Bacterial flagellum basal body</location>
    </subcellularLocation>
</comment>
<evidence type="ECO:0000259" key="9">
    <source>
        <dbReference type="Pfam" id="PF00460"/>
    </source>
</evidence>
<keyword evidence="12" id="KW-0282">Flagellum</keyword>
<evidence type="ECO:0000256" key="2">
    <source>
        <dbReference type="ARBA" id="ARBA00009677"/>
    </source>
</evidence>
<evidence type="ECO:0000256" key="4">
    <source>
        <dbReference type="ARBA" id="ARBA00023143"/>
    </source>
</evidence>
<keyword evidence="13" id="KW-1185">Reference proteome</keyword>
<dbReference type="InterPro" id="IPR012834">
    <property type="entry name" value="FlgG_G_neg"/>
</dbReference>
<dbReference type="NCBIfam" id="TIGR03506">
    <property type="entry name" value="FlgEFG_subfam"/>
    <property type="match status" value="2"/>
</dbReference>
<evidence type="ECO:0000256" key="6">
    <source>
        <dbReference type="ARBA" id="ARBA00032912"/>
    </source>
</evidence>
<dbReference type="EMBL" id="JBGBDC010000004">
    <property type="protein sequence ID" value="MEY2251508.1"/>
    <property type="molecule type" value="Genomic_DNA"/>
</dbReference>
<proteinExistence type="inferred from homology"/>
<keyword evidence="4 8" id="KW-0975">Bacterial flagellum</keyword>
<dbReference type="PROSITE" id="PS00588">
    <property type="entry name" value="FLAGELLA_BB_ROD"/>
    <property type="match status" value="1"/>
</dbReference>
<sequence length="264" mass="27833">MLDALYIGATGMHAQQTNVETIANNLANVNTTGFKKARVNFSDLVARQALNVSAAGADFEAGPLTQGLRSGAGVGIAGVSRLFDIGDMKKTESPFDIAIQGEGFLEVLMPDGSSAYTRGGTLKVNQDGQLATLTGLPFKPGITVPDGANELAIDANGTVLARVSGQADFQEIGKLELVRFANPQGLEATGDGIFRNNTVSGDAILVPFGSEQESKFAQGYLEGSNVKMVDEMINLMVAQRTYEANTKVVQAADEMLGMINALRR</sequence>
<dbReference type="RefSeq" id="WP_369459950.1">
    <property type="nucleotide sequence ID" value="NZ_JBGBDC010000004.1"/>
</dbReference>
<evidence type="ECO:0000313" key="13">
    <source>
        <dbReference type="Proteomes" id="UP001562178"/>
    </source>
</evidence>
<dbReference type="Pfam" id="PF00460">
    <property type="entry name" value="Flg_bb_rod"/>
    <property type="match status" value="1"/>
</dbReference>
<feature type="domain" description="Flagellar basal-body/hook protein C-terminal" evidence="10">
    <location>
        <begin position="217"/>
        <end position="262"/>
    </location>
</feature>
<comment type="similarity">
    <text evidence="2 8">Belongs to the flagella basal body rod proteins family.</text>
</comment>
<evidence type="ECO:0000259" key="11">
    <source>
        <dbReference type="Pfam" id="PF22692"/>
    </source>
</evidence>
<evidence type="ECO:0000256" key="8">
    <source>
        <dbReference type="RuleBase" id="RU362116"/>
    </source>
</evidence>
<reference evidence="12 13" key="1">
    <citation type="journal article" date="2016" name="Int. J. Syst. Evol. Microbiol.">
        <title>Description of Comamonas sediminis sp. nov., isolated from lagoon sediments.</title>
        <authorList>
            <person name="Subhash Y."/>
            <person name="Bang J.J."/>
            <person name="You T.H."/>
            <person name="Lee S.S."/>
        </authorList>
    </citation>
    <scope>NUCLEOTIDE SEQUENCE [LARGE SCALE GENOMIC DNA]</scope>
    <source>
        <strain evidence="12 13">JCM 31169</strain>
    </source>
</reference>